<dbReference type="Pfam" id="PF14690">
    <property type="entry name" value="Zn_ribbon_ISL3"/>
    <property type="match status" value="1"/>
</dbReference>
<feature type="domain" description="Transposase IS204/IS1001/IS1096/IS1165 helix-turn-helix" evidence="1">
    <location>
        <begin position="97"/>
        <end position="141"/>
    </location>
</feature>
<evidence type="ECO:0000259" key="1">
    <source>
        <dbReference type="Pfam" id="PF13542"/>
    </source>
</evidence>
<dbReference type="Pfam" id="PF13542">
    <property type="entry name" value="HTH_Tnp_ISL3"/>
    <property type="match status" value="1"/>
</dbReference>
<keyword evidence="4" id="KW-1185">Reference proteome</keyword>
<gene>
    <name evidence="3" type="ORF">DFR42_105149</name>
</gene>
<dbReference type="InterPro" id="IPR047951">
    <property type="entry name" value="Transpos_ISL3"/>
</dbReference>
<reference evidence="3 4" key="1">
    <citation type="submission" date="2018-05" db="EMBL/GenBank/DDBJ databases">
        <title>Genomic Encyclopedia of Type Strains, Phase IV (KMG-IV): sequencing the most valuable type-strain genomes for metagenomic binning, comparative biology and taxonomic classification.</title>
        <authorList>
            <person name="Goeker M."/>
        </authorList>
    </citation>
    <scope>NUCLEOTIDE SEQUENCE [LARGE SCALE GENOMIC DNA]</scope>
    <source>
        <strain evidence="3 4">DSM 19792</strain>
    </source>
</reference>
<evidence type="ECO:0000313" key="3">
    <source>
        <dbReference type="EMBL" id="PXX42491.1"/>
    </source>
</evidence>
<dbReference type="Proteomes" id="UP000247792">
    <property type="component" value="Unassembled WGS sequence"/>
</dbReference>
<dbReference type="RefSeq" id="WP_110256043.1">
    <property type="nucleotide sequence ID" value="NZ_QJKB01000005.1"/>
</dbReference>
<name>A0A318JQG8_9BURK</name>
<dbReference type="PANTHER" id="PTHR33498">
    <property type="entry name" value="TRANSPOSASE FOR INSERTION SEQUENCE ELEMENT IS1557"/>
    <property type="match status" value="1"/>
</dbReference>
<dbReference type="PANTHER" id="PTHR33498:SF1">
    <property type="entry name" value="TRANSPOSASE FOR INSERTION SEQUENCE ELEMENT IS1557"/>
    <property type="match status" value="1"/>
</dbReference>
<accession>A0A318JQG8</accession>
<dbReference type="InterPro" id="IPR032877">
    <property type="entry name" value="Transposase_HTH"/>
</dbReference>
<protein>
    <submittedName>
        <fullName evidence="3">Transposase IS204/IS1001/IS1096/IS1165 family protein</fullName>
    </submittedName>
</protein>
<evidence type="ECO:0000259" key="2">
    <source>
        <dbReference type="Pfam" id="PF14690"/>
    </source>
</evidence>
<dbReference type="OrthoDB" id="46712at2"/>
<proteinExistence type="predicted"/>
<comment type="caution">
    <text evidence="3">The sequence shown here is derived from an EMBL/GenBank/DDBJ whole genome shotgun (WGS) entry which is preliminary data.</text>
</comment>
<sequence length="395" mass="45235">MDKLSHHWLMPLPGMELLHIEEANQDELTIGLETSDTNSDTLSVCPRCTSARVTGYGRLNIKIRDVNLGSRVVFLDIRRRRFRCQQCLSTFNESIRHISERHRATERFIEHIGNLALQMSFTAISRQYRLDEKTIRNIFNEAQHHRKGKSPVIAPEIALLWTPPLLKHARSIWINLAELTLYEMQGNIKAASLQETLDKLIAAQHTKHIIVPPDPVLIKAIQKTATIPLRLDSRVCLRQVSAIREGFPDSKEVTTYLQHFSQLTGKPSASEYQRLHTLVLQPPKPIKSKMKNILSALALFPATQYPLFEKISEECHLQLETLASAINSQFARRSYEVMHSVMILDQHLHKFKRIQKNKTHTGTVNQFDYQKMDYGTQIKLLNARLSALNSPVSSS</sequence>
<organism evidence="3 4">
    <name type="scientific">Undibacterium pigrum</name>
    <dbReference type="NCBI Taxonomy" id="401470"/>
    <lineage>
        <taxon>Bacteria</taxon>
        <taxon>Pseudomonadati</taxon>
        <taxon>Pseudomonadota</taxon>
        <taxon>Betaproteobacteria</taxon>
        <taxon>Burkholderiales</taxon>
        <taxon>Oxalobacteraceae</taxon>
        <taxon>Undibacterium</taxon>
    </lineage>
</organism>
<dbReference type="AlphaFoldDB" id="A0A318JQG8"/>
<dbReference type="EMBL" id="QJKB01000005">
    <property type="protein sequence ID" value="PXX42491.1"/>
    <property type="molecule type" value="Genomic_DNA"/>
</dbReference>
<evidence type="ECO:0000313" key="4">
    <source>
        <dbReference type="Proteomes" id="UP000247792"/>
    </source>
</evidence>
<feature type="domain" description="Transposase IS204/IS1001/IS1096/IS1165 zinc-finger" evidence="2">
    <location>
        <begin position="44"/>
        <end position="87"/>
    </location>
</feature>
<dbReference type="InterPro" id="IPR029261">
    <property type="entry name" value="Transposase_Znf"/>
</dbReference>